<organism evidence="5 6">
    <name type="scientific">Actinocorallia aurantiaca</name>
    <dbReference type="NCBI Taxonomy" id="46204"/>
    <lineage>
        <taxon>Bacteria</taxon>
        <taxon>Bacillati</taxon>
        <taxon>Actinomycetota</taxon>
        <taxon>Actinomycetes</taxon>
        <taxon>Streptosporangiales</taxon>
        <taxon>Thermomonosporaceae</taxon>
        <taxon>Actinocorallia</taxon>
    </lineage>
</organism>
<dbReference type="InterPro" id="IPR028349">
    <property type="entry name" value="PafC-like"/>
</dbReference>
<dbReference type="PROSITE" id="PS51000">
    <property type="entry name" value="HTH_DEOR_2"/>
    <property type="match status" value="1"/>
</dbReference>
<reference evidence="5 6" key="1">
    <citation type="journal article" date="2019" name="Int. J. Syst. Evol. Microbiol.">
        <title>The Global Catalogue of Microorganisms (GCM) 10K type strain sequencing project: providing services to taxonomists for standard genome sequencing and annotation.</title>
        <authorList>
            <consortium name="The Broad Institute Genomics Platform"/>
            <consortium name="The Broad Institute Genome Sequencing Center for Infectious Disease"/>
            <person name="Wu L."/>
            <person name="Ma J."/>
        </authorList>
    </citation>
    <scope>NUCLEOTIDE SEQUENCE [LARGE SCALE GENOMIC DNA]</scope>
    <source>
        <strain evidence="5 6">JCM 8201</strain>
    </source>
</reference>
<sequence>MRAARLISLVLLLQSRGSMTAGELAGELEVSERTVYRDMLALAEAGIPVYADQGRHGGYRLVGGFRTRLTGITRDEAEALFLAGLDGPADQMGLADVVASTRLKLLAALPEPFRGAPGRTSRRFHLDIPGWWTDAEPPPLLVELARAVWTDREIEIGYREKQRTVRPYGLVLKGGVWYLVAAVGDQFRTYRVDRIASLRETGTTFARDESFDLAGTWAERSARFVASLFTGEITVRLSPGAMRALRRVAEPPAVERARAAAGEPDGQGWVVTVLPVENLDVAFDQLLRLGPEAEVLEPQELRARLKESAERLGALYQR</sequence>
<dbReference type="InterPro" id="IPR036388">
    <property type="entry name" value="WH-like_DNA-bd_sf"/>
</dbReference>
<protein>
    <submittedName>
        <fullName evidence="5">WYL domain-containing protein</fullName>
    </submittedName>
</protein>
<keyword evidence="3" id="KW-0732">Signal</keyword>
<dbReference type="Gene3D" id="1.10.10.10">
    <property type="entry name" value="Winged helix-like DNA-binding domain superfamily/Winged helix DNA-binding domain"/>
    <property type="match status" value="1"/>
</dbReference>
<evidence type="ECO:0000256" key="2">
    <source>
        <dbReference type="ARBA" id="ARBA00023163"/>
    </source>
</evidence>
<dbReference type="RefSeq" id="WP_344448389.1">
    <property type="nucleotide sequence ID" value="NZ_BAAATZ010000002.1"/>
</dbReference>
<dbReference type="Pfam" id="PF13280">
    <property type="entry name" value="WYL"/>
    <property type="match status" value="1"/>
</dbReference>
<proteinExistence type="predicted"/>
<accession>A0ABN3TVI8</accession>
<evidence type="ECO:0000313" key="6">
    <source>
        <dbReference type="Proteomes" id="UP001501842"/>
    </source>
</evidence>
<dbReference type="PIRSF" id="PIRSF016838">
    <property type="entry name" value="PafC"/>
    <property type="match status" value="1"/>
</dbReference>
<evidence type="ECO:0000259" key="4">
    <source>
        <dbReference type="PROSITE" id="PS51000"/>
    </source>
</evidence>
<dbReference type="PANTHER" id="PTHR34580">
    <property type="match status" value="1"/>
</dbReference>
<feature type="signal peptide" evidence="3">
    <location>
        <begin position="1"/>
        <end position="21"/>
    </location>
</feature>
<feature type="chain" id="PRO_5046689981" evidence="3">
    <location>
        <begin position="22"/>
        <end position="318"/>
    </location>
</feature>
<dbReference type="SUPFAM" id="SSF46785">
    <property type="entry name" value="Winged helix' DNA-binding domain"/>
    <property type="match status" value="1"/>
</dbReference>
<dbReference type="Pfam" id="PF08279">
    <property type="entry name" value="HTH_11"/>
    <property type="match status" value="1"/>
</dbReference>
<dbReference type="InterPro" id="IPR013196">
    <property type="entry name" value="HTH_11"/>
</dbReference>
<dbReference type="InterPro" id="IPR057727">
    <property type="entry name" value="WCX_dom"/>
</dbReference>
<keyword evidence="1" id="KW-0805">Transcription regulation</keyword>
<dbReference type="InterPro" id="IPR036390">
    <property type="entry name" value="WH_DNA-bd_sf"/>
</dbReference>
<feature type="domain" description="HTH deoR-type" evidence="4">
    <location>
        <begin position="2"/>
        <end position="61"/>
    </location>
</feature>
<gene>
    <name evidence="5" type="ORF">GCM10010439_04570</name>
</gene>
<dbReference type="InterPro" id="IPR051534">
    <property type="entry name" value="CBASS_pafABC_assoc_protein"/>
</dbReference>
<name>A0ABN3TVI8_9ACTN</name>
<dbReference type="EMBL" id="BAAATZ010000002">
    <property type="protein sequence ID" value="GAA2719308.1"/>
    <property type="molecule type" value="Genomic_DNA"/>
</dbReference>
<evidence type="ECO:0000256" key="3">
    <source>
        <dbReference type="SAM" id="SignalP"/>
    </source>
</evidence>
<keyword evidence="2" id="KW-0804">Transcription</keyword>
<keyword evidence="6" id="KW-1185">Reference proteome</keyword>
<evidence type="ECO:0000256" key="1">
    <source>
        <dbReference type="ARBA" id="ARBA00023015"/>
    </source>
</evidence>
<dbReference type="PANTHER" id="PTHR34580:SF1">
    <property type="entry name" value="PROTEIN PAFC"/>
    <property type="match status" value="1"/>
</dbReference>
<dbReference type="InterPro" id="IPR026881">
    <property type="entry name" value="WYL_dom"/>
</dbReference>
<evidence type="ECO:0000313" key="5">
    <source>
        <dbReference type="EMBL" id="GAA2719308.1"/>
    </source>
</evidence>
<dbReference type="InterPro" id="IPR001034">
    <property type="entry name" value="DeoR_HTH"/>
</dbReference>
<dbReference type="Proteomes" id="UP001501842">
    <property type="component" value="Unassembled WGS sequence"/>
</dbReference>
<dbReference type="PROSITE" id="PS52050">
    <property type="entry name" value="WYL"/>
    <property type="match status" value="1"/>
</dbReference>
<dbReference type="Pfam" id="PF25583">
    <property type="entry name" value="WCX"/>
    <property type="match status" value="1"/>
</dbReference>
<comment type="caution">
    <text evidence="5">The sequence shown here is derived from an EMBL/GenBank/DDBJ whole genome shotgun (WGS) entry which is preliminary data.</text>
</comment>